<feature type="compositionally biased region" description="Acidic residues" evidence="7">
    <location>
        <begin position="664"/>
        <end position="673"/>
    </location>
</feature>
<comment type="catalytic activity">
    <reaction evidence="1 6">
        <text>Thiol-dependent hydrolysis of ester, thioester, amide, peptide and isopeptide bonds formed by the C-terminal Gly of ubiquitin (a 76-residue protein attached to proteins as an intracellular targeting signal).</text>
        <dbReference type="EC" id="3.4.19.12"/>
    </reaction>
</comment>
<keyword evidence="4 6" id="KW-0378">Hydrolase</keyword>
<feature type="region of interest" description="Disordered" evidence="7">
    <location>
        <begin position="430"/>
        <end position="452"/>
    </location>
</feature>
<evidence type="ECO:0000256" key="2">
    <source>
        <dbReference type="ARBA" id="ARBA00022670"/>
    </source>
</evidence>
<dbReference type="InterPro" id="IPR038765">
    <property type="entry name" value="Papain-like_cys_pep_sf"/>
</dbReference>
<organism evidence="9 10">
    <name type="scientific">Metschnikowia aff. pulcherrima</name>
    <dbReference type="NCBI Taxonomy" id="2163413"/>
    <lineage>
        <taxon>Eukaryota</taxon>
        <taxon>Fungi</taxon>
        <taxon>Dikarya</taxon>
        <taxon>Ascomycota</taxon>
        <taxon>Saccharomycotina</taxon>
        <taxon>Pichiomycetes</taxon>
        <taxon>Metschnikowiaceae</taxon>
        <taxon>Metschnikowia</taxon>
    </lineage>
</organism>
<evidence type="ECO:0000313" key="9">
    <source>
        <dbReference type="EMBL" id="QBM90158.1"/>
    </source>
</evidence>
<keyword evidence="2 6" id="KW-0645">Protease</keyword>
<dbReference type="InterPro" id="IPR018200">
    <property type="entry name" value="USP_CS"/>
</dbReference>
<gene>
    <name evidence="9" type="primary">MPUL0E03990</name>
    <name evidence="9" type="ORF">METSCH_E03990</name>
</gene>
<dbReference type="STRING" id="2163413.A0A4P6XV94"/>
<dbReference type="Gene3D" id="3.90.70.10">
    <property type="entry name" value="Cysteine proteinases"/>
    <property type="match status" value="1"/>
</dbReference>
<proteinExistence type="inferred from homology"/>
<reference evidence="10" key="1">
    <citation type="submission" date="2019-03" db="EMBL/GenBank/DDBJ databases">
        <title>Snf2 controls pulcherriminic acid biosynthesis and connects pigmentation and antifungal activity of the yeast Metschnikowia pulcherrima.</title>
        <authorList>
            <person name="Gore-Lloyd D."/>
            <person name="Sumann I."/>
            <person name="Brachmann A.O."/>
            <person name="Schneeberger K."/>
            <person name="Ortiz-Merino R.A."/>
            <person name="Moreno-Beltran M."/>
            <person name="Schlaefli M."/>
            <person name="Kirner P."/>
            <person name="Santos Kron A."/>
            <person name="Wolfe K.H."/>
            <person name="Piel J."/>
            <person name="Ahrens C.H."/>
            <person name="Henk D."/>
            <person name="Freimoser F.M."/>
        </authorList>
    </citation>
    <scope>NUCLEOTIDE SEQUENCE [LARGE SCALE GENOMIC DNA]</scope>
    <source>
        <strain evidence="10">APC 1.2</strain>
    </source>
</reference>
<feature type="region of interest" description="Disordered" evidence="7">
    <location>
        <begin position="654"/>
        <end position="678"/>
    </location>
</feature>
<feature type="compositionally biased region" description="Polar residues" evidence="7">
    <location>
        <begin position="436"/>
        <end position="451"/>
    </location>
</feature>
<dbReference type="GO" id="GO:0006508">
    <property type="term" value="P:proteolysis"/>
    <property type="evidence" value="ECO:0007669"/>
    <property type="project" value="UniProtKB-KW"/>
</dbReference>
<protein>
    <recommendedName>
        <fullName evidence="6">Ubiquitin carboxyl-terminal hydrolase</fullName>
        <ecNumber evidence="6">3.4.19.12</ecNumber>
    </recommendedName>
</protein>
<sequence length="918" mass="101036">MSKTNTPLALKTPMAPPAGSSQSAGKFAANGAAHGASSMKTAAKSDTPASTSSSSSSNLGPGPRRFRGDVPAFNPSGLSPHLYTQQMLYAPQAPGLLPIYPVQQPQYFAQQPQFVPYGGGMMPYYPVAMGYPDYSMYQPYQYYALPAGQFPTPTAYMAMNGMNGMPGAATGYAPRKKNFKTHHTNHTYLNNHSSGHSHGGPHHPFKHSSASTHSLNGSTENGGSELRESEAHNSELAPRVDTSTSLTLSPHLLGSKELLTAHVETSEGNNQSLSLEEETDQAEKDGPLTVSQEGECSLEDKPDSAIEQGSRSQNEFPLFFNTTSTELIDSKHSALERGQTILRLKQARFAKLADANPNKNYHFDTKRTYRIIDHNTRSERGVELGFGFLEEPKKAESPIVSQENESHDSNALKAPLNWASLLLSTVKKTKKVKPDSPSNGSPASKPISTVPTAMPTLTDRYQSLGLLVMSLLYDPTFDLKSCELYKLKPRGLTNTGNICYMNAVLQCLLFCEPFNKVLRLVEEKSLGLLGKSSKTPILDATITFMNDFTNVAGKSSGVSINNDGIVVGRPLSPESLYMKLVESPKFQHLKWGQQEDAEEFLVYLLDGLHEDFVRAEAAVTVDQMEQLASLYGQKLDTVRAQDLKARMKHATRLVRHTDAGASEDKDEPEDETFESGWSEVGGRRKVSSKRVSEVEPSPITSLFGGRFRSVLTVPKSKESHSITVDPFRCILLDISLEDVVTVEDALWKLNEAEKLPYKTEDGIEVTAQKQTYIEDLPEVLTLQLKRFSFQNGPEKSFEEGTEPKDNGISHFHGMGTIEKVLKNVGYGLDLTVPLESLSPASRKVQNRHYLLTGVIYHHGRNAEGGHYTCDVKRADEKWLRIDDTAVEAIDAGAVTEKPDSKDKSAYIFIYQRKRSTNA</sequence>
<dbReference type="InterPro" id="IPR028889">
    <property type="entry name" value="USP"/>
</dbReference>
<feature type="domain" description="USP" evidence="8">
    <location>
        <begin position="490"/>
        <end position="913"/>
    </location>
</feature>
<dbReference type="GO" id="GO:0005634">
    <property type="term" value="C:nucleus"/>
    <property type="evidence" value="ECO:0007669"/>
    <property type="project" value="TreeGrafter"/>
</dbReference>
<dbReference type="Proteomes" id="UP000292447">
    <property type="component" value="Chromosome V"/>
</dbReference>
<dbReference type="EMBL" id="CP034460">
    <property type="protein sequence ID" value="QBM90158.1"/>
    <property type="molecule type" value="Genomic_DNA"/>
</dbReference>
<dbReference type="InterPro" id="IPR050164">
    <property type="entry name" value="Peptidase_C19"/>
</dbReference>
<dbReference type="EC" id="3.4.19.12" evidence="6"/>
<evidence type="ECO:0000256" key="1">
    <source>
        <dbReference type="ARBA" id="ARBA00000707"/>
    </source>
</evidence>
<dbReference type="PANTHER" id="PTHR24006">
    <property type="entry name" value="UBIQUITIN CARBOXYL-TERMINAL HYDROLASE"/>
    <property type="match status" value="1"/>
</dbReference>
<dbReference type="GO" id="GO:0004843">
    <property type="term" value="F:cysteine-type deubiquitinase activity"/>
    <property type="evidence" value="ECO:0007669"/>
    <property type="project" value="UniProtKB-UniRule"/>
</dbReference>
<evidence type="ECO:0000256" key="6">
    <source>
        <dbReference type="RuleBase" id="RU366025"/>
    </source>
</evidence>
<feature type="region of interest" description="Disordered" evidence="7">
    <location>
        <begin position="1"/>
        <end position="73"/>
    </location>
</feature>
<comment type="similarity">
    <text evidence="6">Belongs to the peptidase C19 family.</text>
</comment>
<evidence type="ECO:0000259" key="8">
    <source>
        <dbReference type="PROSITE" id="PS50235"/>
    </source>
</evidence>
<feature type="compositionally biased region" description="Low complexity" evidence="7">
    <location>
        <begin position="41"/>
        <end position="57"/>
    </location>
</feature>
<dbReference type="SUPFAM" id="SSF54001">
    <property type="entry name" value="Cysteine proteinases"/>
    <property type="match status" value="1"/>
</dbReference>
<dbReference type="GO" id="GO:0016579">
    <property type="term" value="P:protein deubiquitination"/>
    <property type="evidence" value="ECO:0007669"/>
    <property type="project" value="InterPro"/>
</dbReference>
<dbReference type="InterPro" id="IPR001394">
    <property type="entry name" value="Peptidase_C19_UCH"/>
</dbReference>
<dbReference type="PROSITE" id="PS00972">
    <property type="entry name" value="USP_1"/>
    <property type="match status" value="1"/>
</dbReference>
<accession>A0A4P6XV94</accession>
<feature type="region of interest" description="Disordered" evidence="7">
    <location>
        <begin position="264"/>
        <end position="313"/>
    </location>
</feature>
<dbReference type="PROSITE" id="PS00973">
    <property type="entry name" value="USP_2"/>
    <property type="match status" value="1"/>
</dbReference>
<dbReference type="PANTHER" id="PTHR24006:SF687">
    <property type="entry name" value="UBIQUITIN CARBOXYL-TERMINAL HYDROLASE 10"/>
    <property type="match status" value="1"/>
</dbReference>
<feature type="compositionally biased region" description="Low complexity" evidence="7">
    <location>
        <begin position="186"/>
        <end position="196"/>
    </location>
</feature>
<evidence type="ECO:0000256" key="5">
    <source>
        <dbReference type="ARBA" id="ARBA00022807"/>
    </source>
</evidence>
<keyword evidence="5 6" id="KW-0788">Thiol protease</keyword>
<keyword evidence="3 6" id="KW-0833">Ubl conjugation pathway</keyword>
<name>A0A4P6XV94_9ASCO</name>
<dbReference type="PROSITE" id="PS50235">
    <property type="entry name" value="USP_3"/>
    <property type="match status" value="1"/>
</dbReference>
<dbReference type="CDD" id="cd02257">
    <property type="entry name" value="Peptidase_C19"/>
    <property type="match status" value="1"/>
</dbReference>
<evidence type="ECO:0000256" key="7">
    <source>
        <dbReference type="SAM" id="MobiDB-lite"/>
    </source>
</evidence>
<dbReference type="AlphaFoldDB" id="A0A4P6XV94"/>
<feature type="region of interest" description="Disordered" evidence="7">
    <location>
        <begin position="185"/>
        <end position="247"/>
    </location>
</feature>
<dbReference type="Pfam" id="PF00443">
    <property type="entry name" value="UCH"/>
    <property type="match status" value="1"/>
</dbReference>
<dbReference type="GO" id="GO:0005829">
    <property type="term" value="C:cytosol"/>
    <property type="evidence" value="ECO:0007669"/>
    <property type="project" value="TreeGrafter"/>
</dbReference>
<evidence type="ECO:0000313" key="10">
    <source>
        <dbReference type="Proteomes" id="UP000292447"/>
    </source>
</evidence>
<keyword evidence="10" id="KW-1185">Reference proteome</keyword>
<feature type="compositionally biased region" description="Polar residues" evidence="7">
    <location>
        <begin position="210"/>
        <end position="222"/>
    </location>
</feature>
<evidence type="ECO:0000256" key="4">
    <source>
        <dbReference type="ARBA" id="ARBA00022801"/>
    </source>
</evidence>
<evidence type="ECO:0000256" key="3">
    <source>
        <dbReference type="ARBA" id="ARBA00022786"/>
    </source>
</evidence>